<comment type="similarity">
    <text evidence="10">Belongs to the RBR family. RNF14 subfamily.</text>
</comment>
<keyword evidence="8" id="KW-0833">Ubl conjugation pathway</keyword>
<dbReference type="CDD" id="cd20354">
    <property type="entry name" value="Rcat_RBR_RNF14"/>
    <property type="match status" value="1"/>
</dbReference>
<evidence type="ECO:0000256" key="1">
    <source>
        <dbReference type="ARBA" id="ARBA00001798"/>
    </source>
</evidence>
<organism evidence="15 16">
    <name type="scientific">Macrostomum lignano</name>
    <dbReference type="NCBI Taxonomy" id="282301"/>
    <lineage>
        <taxon>Eukaryota</taxon>
        <taxon>Metazoa</taxon>
        <taxon>Spiralia</taxon>
        <taxon>Lophotrochozoa</taxon>
        <taxon>Platyhelminthes</taxon>
        <taxon>Rhabditophora</taxon>
        <taxon>Macrostomorpha</taxon>
        <taxon>Macrostomida</taxon>
        <taxon>Macrostomidae</taxon>
        <taxon>Macrostomum</taxon>
    </lineage>
</organism>
<name>A0A1I8J181_9PLAT</name>
<dbReference type="Gene3D" id="2.20.25.20">
    <property type="match status" value="1"/>
</dbReference>
<dbReference type="InterPro" id="IPR013083">
    <property type="entry name" value="Znf_RING/FYVE/PHD"/>
</dbReference>
<keyword evidence="15" id="KW-1185">Reference proteome</keyword>
<dbReference type="Gene3D" id="3.30.40.10">
    <property type="entry name" value="Zinc/RING finger domain, C3HC4 (zinc finger)"/>
    <property type="match status" value="1"/>
</dbReference>
<dbReference type="Gene3D" id="3.10.110.10">
    <property type="entry name" value="Ubiquitin Conjugating Enzyme"/>
    <property type="match status" value="1"/>
</dbReference>
<dbReference type="InterPro" id="IPR016135">
    <property type="entry name" value="UBQ-conjugating_enzyme/RWD"/>
</dbReference>
<dbReference type="SMART" id="SM00647">
    <property type="entry name" value="IBR"/>
    <property type="match status" value="1"/>
</dbReference>
<dbReference type="PROSITE" id="PS00518">
    <property type="entry name" value="ZF_RING_1"/>
    <property type="match status" value="1"/>
</dbReference>
<dbReference type="SMART" id="SM00184">
    <property type="entry name" value="RING"/>
    <property type="match status" value="2"/>
</dbReference>
<accession>A0A1I8J181</accession>
<evidence type="ECO:0000256" key="8">
    <source>
        <dbReference type="ARBA" id="ARBA00022786"/>
    </source>
</evidence>
<feature type="domain" description="RING-type" evidence="14">
    <location>
        <begin position="186"/>
        <end position="436"/>
    </location>
</feature>
<dbReference type="InterPro" id="IPR047548">
    <property type="entry name" value="Rcat_RBR_RNF14"/>
</dbReference>
<dbReference type="AlphaFoldDB" id="A0A1I8J181"/>
<dbReference type="GO" id="GO:0016567">
    <property type="term" value="P:protein ubiquitination"/>
    <property type="evidence" value="ECO:0007669"/>
    <property type="project" value="InterPro"/>
</dbReference>
<dbReference type="InterPro" id="IPR002867">
    <property type="entry name" value="IBR_dom"/>
</dbReference>
<evidence type="ECO:0000313" key="16">
    <source>
        <dbReference type="WBParaSite" id="maker-uti_cns_0045390-snap-gene-1.26-mRNA-1"/>
    </source>
</evidence>
<evidence type="ECO:0000256" key="4">
    <source>
        <dbReference type="ARBA" id="ARBA00022679"/>
    </source>
</evidence>
<evidence type="ECO:0000313" key="15">
    <source>
        <dbReference type="Proteomes" id="UP000095280"/>
    </source>
</evidence>
<evidence type="ECO:0000259" key="12">
    <source>
        <dbReference type="PROSITE" id="PS50089"/>
    </source>
</evidence>
<evidence type="ECO:0000256" key="10">
    <source>
        <dbReference type="ARBA" id="ARBA00044508"/>
    </source>
</evidence>
<dbReference type="Pfam" id="PF01485">
    <property type="entry name" value="IBR"/>
    <property type="match status" value="1"/>
</dbReference>
<dbReference type="GO" id="GO:0061630">
    <property type="term" value="F:ubiquitin protein ligase activity"/>
    <property type="evidence" value="ECO:0007669"/>
    <property type="project" value="UniProtKB-EC"/>
</dbReference>
<dbReference type="Pfam" id="PF05773">
    <property type="entry name" value="RWD"/>
    <property type="match status" value="1"/>
</dbReference>
<keyword evidence="6" id="KW-0677">Repeat</keyword>
<dbReference type="SUPFAM" id="SSF57850">
    <property type="entry name" value="RING/U-box"/>
    <property type="match status" value="3"/>
</dbReference>
<comment type="catalytic activity">
    <reaction evidence="1">
        <text>[E2 ubiquitin-conjugating enzyme]-S-ubiquitinyl-L-cysteine + [acceptor protein]-L-lysine = [E2 ubiquitin-conjugating enzyme]-L-cysteine + [acceptor protein]-N(6)-ubiquitinyl-L-lysine.</text>
        <dbReference type="EC" id="2.3.2.31"/>
    </reaction>
</comment>
<evidence type="ECO:0000259" key="13">
    <source>
        <dbReference type="PROSITE" id="PS50908"/>
    </source>
</evidence>
<dbReference type="PROSITE" id="PS50089">
    <property type="entry name" value="ZF_RING_2"/>
    <property type="match status" value="1"/>
</dbReference>
<evidence type="ECO:0000256" key="9">
    <source>
        <dbReference type="ARBA" id="ARBA00022833"/>
    </source>
</evidence>
<dbReference type="WBParaSite" id="maker-uti_cns_0045390-snap-gene-1.26-mRNA-1">
    <property type="protein sequence ID" value="maker-uti_cns_0045390-snap-gene-1.26-mRNA-1"/>
    <property type="gene ID" value="maker-uti_cns_0045390-snap-gene-1.26"/>
</dbReference>
<dbReference type="InterPro" id="IPR017907">
    <property type="entry name" value="Znf_RING_CS"/>
</dbReference>
<keyword evidence="5" id="KW-0479">Metal-binding</keyword>
<sequence>MSEDPLAEEFEMLDSFYSSDQLQKDLPSRCGTFRARVRIPESGLLLCAGENGGQQHRLQFLPRLVLDFQLPSGYPEADGRPSFGLSCSWLSRQQLVAIGNRLVELAAERAAEPVLWFWFEFLERELWDFLQLGDELRLGADWRTEDAILNINSSFSVTQTARSAKEVEQEILAVDADERHREFQRSFHECPVCVSLKPGTSCVMFRHCGHAFCDSCVAAAFRALLEADRPDRLGCLQCSGKEQPPADPSLVRRLLSPEEFAKYEQRLFDAALSTMGKLDTCPRCQATVLVDPSEGRCLAHCQACYHAYCQLCRATYHGTEPCRIRGSSLEQVMETYMNSDGDKRYKMEQRYGLKRLRALEEECRTQDYMKSQQKCPACKAYVEKISGCNKMVCFSCKAYFCWLCSTLLDQFDPYRHFRVSAAAAAGATAMGCAGRLFDGLQTDDE</sequence>
<comment type="pathway">
    <text evidence="2">Protein modification; protein ubiquitination.</text>
</comment>
<dbReference type="Gene3D" id="1.20.120.1750">
    <property type="match status" value="1"/>
</dbReference>
<dbReference type="InterPro" id="IPR001841">
    <property type="entry name" value="Znf_RING"/>
</dbReference>
<proteinExistence type="inferred from homology"/>
<protein>
    <recommendedName>
        <fullName evidence="3">RBR-type E3 ubiquitin transferase</fullName>
        <ecNumber evidence="3">2.3.2.31</ecNumber>
    </recommendedName>
</protein>
<dbReference type="CDD" id="cd20341">
    <property type="entry name" value="BRcat_RBR_RNF14"/>
    <property type="match status" value="1"/>
</dbReference>
<dbReference type="PROSITE" id="PS51873">
    <property type="entry name" value="TRIAD"/>
    <property type="match status" value="1"/>
</dbReference>
<evidence type="ECO:0000256" key="3">
    <source>
        <dbReference type="ARBA" id="ARBA00012251"/>
    </source>
</evidence>
<dbReference type="EC" id="2.3.2.31" evidence="3"/>
<evidence type="ECO:0000256" key="7">
    <source>
        <dbReference type="ARBA" id="ARBA00022771"/>
    </source>
</evidence>
<evidence type="ECO:0000256" key="2">
    <source>
        <dbReference type="ARBA" id="ARBA00004906"/>
    </source>
</evidence>
<dbReference type="InterPro" id="IPR031127">
    <property type="entry name" value="E3_UB_ligase_RBR"/>
</dbReference>
<keyword evidence="7 11" id="KW-0863">Zinc-finger</keyword>
<dbReference type="PANTHER" id="PTHR11685">
    <property type="entry name" value="RBR FAMILY RING FINGER AND IBR DOMAIN-CONTAINING"/>
    <property type="match status" value="1"/>
</dbReference>
<dbReference type="CDD" id="cd23820">
    <property type="entry name" value="RWD_RNF14"/>
    <property type="match status" value="1"/>
</dbReference>
<evidence type="ECO:0000256" key="11">
    <source>
        <dbReference type="PROSITE-ProRule" id="PRU00175"/>
    </source>
</evidence>
<dbReference type="PROSITE" id="PS50908">
    <property type="entry name" value="RWD"/>
    <property type="match status" value="1"/>
</dbReference>
<dbReference type="Proteomes" id="UP000095280">
    <property type="component" value="Unplaced"/>
</dbReference>
<evidence type="ECO:0000259" key="14">
    <source>
        <dbReference type="PROSITE" id="PS51873"/>
    </source>
</evidence>
<dbReference type="Pfam" id="PF26200">
    <property type="entry name" value="Rcat_RNF216"/>
    <property type="match status" value="1"/>
</dbReference>
<reference evidence="16" key="1">
    <citation type="submission" date="2016-11" db="UniProtKB">
        <authorList>
            <consortium name="WormBaseParasite"/>
        </authorList>
    </citation>
    <scope>IDENTIFICATION</scope>
</reference>
<evidence type="ECO:0000256" key="5">
    <source>
        <dbReference type="ARBA" id="ARBA00022723"/>
    </source>
</evidence>
<feature type="domain" description="RWD" evidence="13">
    <location>
        <begin position="8"/>
        <end position="129"/>
    </location>
</feature>
<keyword evidence="4" id="KW-0808">Transferase</keyword>
<dbReference type="InterPro" id="IPR006575">
    <property type="entry name" value="RWD_dom"/>
</dbReference>
<dbReference type="InterPro" id="IPR044066">
    <property type="entry name" value="TRIAD_supradom"/>
</dbReference>
<dbReference type="SUPFAM" id="SSF54495">
    <property type="entry name" value="UBC-like"/>
    <property type="match status" value="1"/>
</dbReference>
<feature type="domain" description="RING-type" evidence="12">
    <location>
        <begin position="190"/>
        <end position="239"/>
    </location>
</feature>
<evidence type="ECO:0000256" key="6">
    <source>
        <dbReference type="ARBA" id="ARBA00022737"/>
    </source>
</evidence>
<dbReference type="GO" id="GO:0008270">
    <property type="term" value="F:zinc ion binding"/>
    <property type="evidence" value="ECO:0007669"/>
    <property type="project" value="UniProtKB-KW"/>
</dbReference>
<keyword evidence="9" id="KW-0862">Zinc</keyword>